<dbReference type="PANTHER" id="PTHR30483:SF6">
    <property type="entry name" value="PERIPLASMIC BINDING PROTEIN OF ABC TRANSPORTER FOR NATURAL AMINO ACIDS"/>
    <property type="match status" value="1"/>
</dbReference>
<dbReference type="InterPro" id="IPR028082">
    <property type="entry name" value="Peripla_BP_I"/>
</dbReference>
<gene>
    <name evidence="8" type="ORF">MYMAC_006358</name>
</gene>
<evidence type="ECO:0000256" key="5">
    <source>
        <dbReference type="SAM" id="MobiDB-lite"/>
    </source>
</evidence>
<dbReference type="Proteomes" id="UP000217343">
    <property type="component" value="Chromosome"/>
</dbReference>
<evidence type="ECO:0000256" key="3">
    <source>
        <dbReference type="ARBA" id="ARBA00022729"/>
    </source>
</evidence>
<sequence>MRRLAPMLLAALAVMAAACEKKTQPAPSGEGGPQAAPQGQGAAPVDANSILLGQVGSLTGGQATFGISTRNGIELALKEANAAGGVKGKKLAIRVYDNQSKPEEAAQAATRLITQDKVALILGDVASSNSLAMAEKAQAAGVPMITPSSTNPTVTAKGDYIFRVCFIDPFQGFVMAKFARENLKLNNVAVLQDNKSAYSIGLAEVFTRKFTEMGGKVTAVESYSQGDTDYRAQLTAIRKSQPEGIYVPGYYSEVGIIARQAREVGLKVPLMGGDGWDSEKLFELGASAIEGSYFSNHYSPDNPDPRVQKFIADYKAAYGAVPDALAALGYDSARVAVAALERAKDLSGPAVRDAIAQTKDFPGVAGTVTLDAQRNAVKSAVVLKVEDGKTQYVTTINP</sequence>
<dbReference type="Pfam" id="PF13458">
    <property type="entry name" value="Peripla_BP_6"/>
    <property type="match status" value="1"/>
</dbReference>
<name>A0A250K4S7_9BACT</name>
<feature type="signal peptide" evidence="6">
    <location>
        <begin position="1"/>
        <end position="18"/>
    </location>
</feature>
<dbReference type="Gene3D" id="3.40.50.2300">
    <property type="match status" value="2"/>
</dbReference>
<feature type="chain" id="PRO_5012693442" evidence="6">
    <location>
        <begin position="19"/>
        <end position="398"/>
    </location>
</feature>
<evidence type="ECO:0000256" key="2">
    <source>
        <dbReference type="ARBA" id="ARBA00022448"/>
    </source>
</evidence>
<dbReference type="PRINTS" id="PR00337">
    <property type="entry name" value="LEUILEVALBP"/>
</dbReference>
<organism evidence="8 9">
    <name type="scientific">Corallococcus macrosporus DSM 14697</name>
    <dbReference type="NCBI Taxonomy" id="1189310"/>
    <lineage>
        <taxon>Bacteria</taxon>
        <taxon>Pseudomonadati</taxon>
        <taxon>Myxococcota</taxon>
        <taxon>Myxococcia</taxon>
        <taxon>Myxococcales</taxon>
        <taxon>Cystobacterineae</taxon>
        <taxon>Myxococcaceae</taxon>
        <taxon>Corallococcus</taxon>
    </lineage>
</organism>
<dbReference type="OrthoDB" id="9772589at2"/>
<comment type="similarity">
    <text evidence="1">Belongs to the leucine-binding protein family.</text>
</comment>
<dbReference type="EMBL" id="CP022203">
    <property type="protein sequence ID" value="ATB50702.1"/>
    <property type="molecule type" value="Genomic_DNA"/>
</dbReference>
<evidence type="ECO:0000256" key="1">
    <source>
        <dbReference type="ARBA" id="ARBA00010062"/>
    </source>
</evidence>
<protein>
    <submittedName>
        <fullName evidence="8">Ethanolamine utilization protein EutJ</fullName>
    </submittedName>
</protein>
<reference evidence="8 9" key="1">
    <citation type="submission" date="2017-06" db="EMBL/GenBank/DDBJ databases">
        <title>Sequencing and comparative analysis of myxobacterial genomes.</title>
        <authorList>
            <person name="Rupp O."/>
            <person name="Goesmann A."/>
            <person name="Sogaard-Andersen L."/>
        </authorList>
    </citation>
    <scope>NUCLEOTIDE SEQUENCE [LARGE SCALE GENOMIC DNA]</scope>
    <source>
        <strain evidence="8 9">DSM 14697</strain>
    </source>
</reference>
<dbReference type="InterPro" id="IPR000709">
    <property type="entry name" value="Leu_Ile_Val-bd"/>
</dbReference>
<proteinExistence type="inferred from homology"/>
<keyword evidence="4" id="KW-0029">Amino-acid transport</keyword>
<feature type="domain" description="Leucine-binding protein" evidence="7">
    <location>
        <begin position="52"/>
        <end position="386"/>
    </location>
</feature>
<dbReference type="InterPro" id="IPR051010">
    <property type="entry name" value="BCAA_transport"/>
</dbReference>
<evidence type="ECO:0000259" key="7">
    <source>
        <dbReference type="Pfam" id="PF13458"/>
    </source>
</evidence>
<evidence type="ECO:0000313" key="8">
    <source>
        <dbReference type="EMBL" id="ATB50702.1"/>
    </source>
</evidence>
<dbReference type="KEGG" id="mmas:MYMAC_006358"/>
<evidence type="ECO:0000256" key="6">
    <source>
        <dbReference type="SAM" id="SignalP"/>
    </source>
</evidence>
<dbReference type="InterPro" id="IPR028081">
    <property type="entry name" value="Leu-bd"/>
</dbReference>
<dbReference type="PANTHER" id="PTHR30483">
    <property type="entry name" value="LEUCINE-SPECIFIC-BINDING PROTEIN"/>
    <property type="match status" value="1"/>
</dbReference>
<keyword evidence="3 6" id="KW-0732">Signal</keyword>
<dbReference type="PROSITE" id="PS51257">
    <property type="entry name" value="PROKAR_LIPOPROTEIN"/>
    <property type="match status" value="1"/>
</dbReference>
<keyword evidence="9" id="KW-1185">Reference proteome</keyword>
<dbReference type="RefSeq" id="WP_043710199.1">
    <property type="nucleotide sequence ID" value="NZ_CP022203.1"/>
</dbReference>
<feature type="region of interest" description="Disordered" evidence="5">
    <location>
        <begin position="23"/>
        <end position="42"/>
    </location>
</feature>
<keyword evidence="2" id="KW-0813">Transport</keyword>
<evidence type="ECO:0000313" key="9">
    <source>
        <dbReference type="Proteomes" id="UP000217343"/>
    </source>
</evidence>
<dbReference type="CDD" id="cd06347">
    <property type="entry name" value="PBP1_ABC_LivK_ligand_binding-like"/>
    <property type="match status" value="1"/>
</dbReference>
<dbReference type="SUPFAM" id="SSF53822">
    <property type="entry name" value="Periplasmic binding protein-like I"/>
    <property type="match status" value="1"/>
</dbReference>
<dbReference type="GO" id="GO:0006865">
    <property type="term" value="P:amino acid transport"/>
    <property type="evidence" value="ECO:0007669"/>
    <property type="project" value="UniProtKB-KW"/>
</dbReference>
<dbReference type="AlphaFoldDB" id="A0A250K4S7"/>
<accession>A0A250K4S7</accession>
<evidence type="ECO:0000256" key="4">
    <source>
        <dbReference type="ARBA" id="ARBA00022970"/>
    </source>
</evidence>